<gene>
    <name evidence="1" type="ORF">H1P_1890016</name>
</gene>
<sequence length="93" mass="11136">MTLYKNKYRIESARCPKWDYASNGNYFITICTRDRLVFLGNVIARKMQLLDIGVIIAQEWQKTAQIRPNVQLDESLYYENRIPELELTFHYRS</sequence>
<keyword evidence="2" id="KW-1185">Reference proteome</keyword>
<reference evidence="1 2" key="1">
    <citation type="submission" date="2019-01" db="EMBL/GenBank/DDBJ databases">
        <authorList>
            <person name="Brito A."/>
        </authorList>
    </citation>
    <scope>NUCLEOTIDE SEQUENCE [LARGE SCALE GENOMIC DNA]</scope>
    <source>
        <strain evidence="1">1</strain>
    </source>
</reference>
<dbReference type="RefSeq" id="WP_144871478.1">
    <property type="nucleotide sequence ID" value="NZ_LR213939.1"/>
</dbReference>
<dbReference type="EMBL" id="CAACVJ010000100">
    <property type="protein sequence ID" value="VEP13201.1"/>
    <property type="molecule type" value="Genomic_DNA"/>
</dbReference>
<dbReference type="Proteomes" id="UP000320055">
    <property type="component" value="Unassembled WGS sequence"/>
</dbReference>
<proteinExistence type="predicted"/>
<protein>
    <recommendedName>
        <fullName evidence="3">Transposase</fullName>
    </recommendedName>
</protein>
<evidence type="ECO:0000313" key="2">
    <source>
        <dbReference type="Proteomes" id="UP000320055"/>
    </source>
</evidence>
<evidence type="ECO:0008006" key="3">
    <source>
        <dbReference type="Google" id="ProtNLM"/>
    </source>
</evidence>
<organism evidence="1 2">
    <name type="scientific">Hyella patelloides LEGE 07179</name>
    <dbReference type="NCBI Taxonomy" id="945734"/>
    <lineage>
        <taxon>Bacteria</taxon>
        <taxon>Bacillati</taxon>
        <taxon>Cyanobacteriota</taxon>
        <taxon>Cyanophyceae</taxon>
        <taxon>Pleurocapsales</taxon>
        <taxon>Hyellaceae</taxon>
        <taxon>Hyella</taxon>
    </lineage>
</organism>
<name>A0A563VP65_9CYAN</name>
<dbReference type="OrthoDB" id="9794403at2"/>
<evidence type="ECO:0000313" key="1">
    <source>
        <dbReference type="EMBL" id="VEP13201.1"/>
    </source>
</evidence>
<accession>A0A563VP65</accession>
<dbReference type="AlphaFoldDB" id="A0A563VP65"/>